<evidence type="ECO:0000256" key="8">
    <source>
        <dbReference type="ARBA" id="ARBA00025720"/>
    </source>
</evidence>
<evidence type="ECO:0000256" key="7">
    <source>
        <dbReference type="ARBA" id="ARBA00023163"/>
    </source>
</evidence>
<keyword evidence="12" id="KW-1185">Reference proteome</keyword>
<evidence type="ECO:0000313" key="11">
    <source>
        <dbReference type="EMBL" id="KAK0413597.1"/>
    </source>
</evidence>
<dbReference type="EMBL" id="JAUCMV010000003">
    <property type="protein sequence ID" value="KAK0413597.1"/>
    <property type="molecule type" value="Genomic_DNA"/>
</dbReference>
<feature type="compositionally biased region" description="Polar residues" evidence="10">
    <location>
        <begin position="302"/>
        <end position="311"/>
    </location>
</feature>
<feature type="compositionally biased region" description="Basic and acidic residues" evidence="10">
    <location>
        <begin position="331"/>
        <end position="342"/>
    </location>
</feature>
<evidence type="ECO:0000256" key="10">
    <source>
        <dbReference type="SAM" id="MobiDB-lite"/>
    </source>
</evidence>
<feature type="region of interest" description="Disordered" evidence="10">
    <location>
        <begin position="232"/>
        <end position="349"/>
    </location>
</feature>
<feature type="compositionally biased region" description="Polar residues" evidence="10">
    <location>
        <begin position="236"/>
        <end position="248"/>
    </location>
</feature>
<dbReference type="SUPFAM" id="SSF46924">
    <property type="entry name" value="RNA polymerase subunit RPB10"/>
    <property type="match status" value="1"/>
</dbReference>
<reference evidence="11" key="1">
    <citation type="submission" date="2023-06" db="EMBL/GenBank/DDBJ databases">
        <title>Genomic analysis of the entomopathogenic nematode Steinernema hermaphroditum.</title>
        <authorList>
            <person name="Schwarz E.M."/>
            <person name="Heppert J.K."/>
            <person name="Baniya A."/>
            <person name="Schwartz H.T."/>
            <person name="Tan C.-H."/>
            <person name="Antoshechkin I."/>
            <person name="Sternberg P.W."/>
            <person name="Goodrich-Blair H."/>
            <person name="Dillman A.R."/>
        </authorList>
    </citation>
    <scope>NUCLEOTIDE SEQUENCE</scope>
    <source>
        <strain evidence="11">PS9179</strain>
        <tissue evidence="11">Whole animal</tissue>
    </source>
</reference>
<feature type="compositionally biased region" description="Basic and acidic residues" evidence="10">
    <location>
        <begin position="314"/>
        <end position="324"/>
    </location>
</feature>
<comment type="subunit">
    <text evidence="2">Component of the RNA polymerase I (Pol I), RNA polymerase II (Pol II) and RNA polymerase III (Pol III) complexes consisting of at least 13, 12 and 17 subunits, respectively.</text>
</comment>
<dbReference type="PANTHER" id="PTHR23431:SF3">
    <property type="entry name" value="DNA-DIRECTED RNA POLYMERASES I, II, AND III SUBUNIT RPABC5"/>
    <property type="match status" value="1"/>
</dbReference>
<dbReference type="GO" id="GO:0003899">
    <property type="term" value="F:DNA-directed RNA polymerase activity"/>
    <property type="evidence" value="ECO:0007669"/>
    <property type="project" value="InterPro"/>
</dbReference>
<dbReference type="GO" id="GO:0042797">
    <property type="term" value="P:tRNA transcription by RNA polymerase III"/>
    <property type="evidence" value="ECO:0007669"/>
    <property type="project" value="TreeGrafter"/>
</dbReference>
<feature type="compositionally biased region" description="Pro residues" evidence="10">
    <location>
        <begin position="374"/>
        <end position="383"/>
    </location>
</feature>
<dbReference type="GO" id="GO:0003677">
    <property type="term" value="F:DNA binding"/>
    <property type="evidence" value="ECO:0007669"/>
    <property type="project" value="InterPro"/>
</dbReference>
<dbReference type="Gene3D" id="1.10.10.60">
    <property type="entry name" value="Homeodomain-like"/>
    <property type="match status" value="1"/>
</dbReference>
<evidence type="ECO:0000256" key="5">
    <source>
        <dbReference type="ARBA" id="ARBA00022723"/>
    </source>
</evidence>
<keyword evidence="7" id="KW-0804">Transcription</keyword>
<dbReference type="FunFam" id="1.10.10.60:FF:000024">
    <property type="entry name" value="DNA-directed RNA polymerases I, II, and III subunit"/>
    <property type="match status" value="1"/>
</dbReference>
<comment type="caution">
    <text evidence="11">The sequence shown here is derived from an EMBL/GenBank/DDBJ whole genome shotgun (WGS) entry which is preliminary data.</text>
</comment>
<feature type="compositionally biased region" description="Low complexity" evidence="10">
    <location>
        <begin position="384"/>
        <end position="401"/>
    </location>
</feature>
<accession>A0AA39LXU8</accession>
<dbReference type="HAMAP" id="MF_00250">
    <property type="entry name" value="RNApol_arch_Rpo10"/>
    <property type="match status" value="1"/>
</dbReference>
<protein>
    <recommendedName>
        <fullName evidence="3">DNA-directed RNA polymerases I, II, and III subunit RPABC5</fullName>
    </recommendedName>
</protein>
<dbReference type="InterPro" id="IPR023580">
    <property type="entry name" value="RNA_pol_su_RPB10"/>
</dbReference>
<evidence type="ECO:0000256" key="3">
    <source>
        <dbReference type="ARBA" id="ARBA00020813"/>
    </source>
</evidence>
<evidence type="ECO:0000256" key="4">
    <source>
        <dbReference type="ARBA" id="ARBA00022478"/>
    </source>
</evidence>
<keyword evidence="6" id="KW-0862">Zinc</keyword>
<evidence type="ECO:0000256" key="9">
    <source>
        <dbReference type="ARBA" id="ARBA00059044"/>
    </source>
</evidence>
<comment type="function">
    <text evidence="9">DNA-dependent RNA polymerase catalyzes the transcription of DNA into RNA using the four ribonucleoside triphosphates as substrates. Common component of RNA polymerases I, II and III which synthesize ribosomal RNA precursors, mRNA precursors and many functional non-coding RNAs, and a small RNAs, such as 5S rRNA and tRNAs, respectively. Pol II is the central component of the basal RNA polymerase II transcription machinery. Pols are composed of mobile elements that move relative to each other. In Pol II, RBP10 is part of the core element with the central large cleft.</text>
</comment>
<dbReference type="GO" id="GO:0006366">
    <property type="term" value="P:transcription by RNA polymerase II"/>
    <property type="evidence" value="ECO:0007669"/>
    <property type="project" value="TreeGrafter"/>
</dbReference>
<dbReference type="PROSITE" id="PS01112">
    <property type="entry name" value="RNA_POL_N_8KD"/>
    <property type="match status" value="1"/>
</dbReference>
<feature type="compositionally biased region" description="Basic and acidic residues" evidence="10">
    <location>
        <begin position="265"/>
        <end position="276"/>
    </location>
</feature>
<dbReference type="InterPro" id="IPR000268">
    <property type="entry name" value="RPABC5/Rpb10"/>
</dbReference>
<feature type="region of interest" description="Disordered" evidence="10">
    <location>
        <begin position="362"/>
        <end position="427"/>
    </location>
</feature>
<name>A0AA39LXU8_9BILA</name>
<sequence>MTAPAQWVRLTTKMNEKELLRALYPLMNYTVQVKTKCGRRYEGMFRACSPDCEMIGLSDVRVIALNGRRLHNADNSTPTSKKVFKRTAIESITAVEQATKPQKCAFSIDRNYHGSVPSNQDLEMFEEWKDEDAEETKGLMDLDTGAAARGWAVEDMFAQNKSVKSDFLEDLSQYTNVEVGDQSAEARKKAEKIANEITKSERSKRYQKLENDDDERDLDKCTSFESELSAFKLNPNAESEPSSVSTRQCAEAREKSETIADEITESERSEHPQKLENDDDERDLDKRTVFESELSAFKLNPNAESEPSSVSARHCVEARKKVETIADELTESEHSEHPQKLENDDDERDLDKRTVFESELSAFKLNPNAAPFQPRAPPQPLSPPQQQQMFWPPPQQHQQMFWPPPSPPQQQQQQQQMLWPPRSPPQQQQMFWPPPSPFVVQTILIDANTGMPVGMLPLMMEKCYSCSSAQLNFRWPKTDDNRLLYLKNFPFFANESCDNVRDRIPVVACPNSVCVKVVIYEPPPSRQICVQGPAIVRDCWSRIMYDYDEKYSLAPGNTTKVRLAREDDYNSTVGHIYTCKGYLCNSAPKISAIFTTTMIIPVRCFTCGKVIGNKWEAYLGLLQAEYTEGDALDALNLRRYCCRRMLLSHVDLIEKLLNYHPLEK</sequence>
<dbReference type="GO" id="GO:0008270">
    <property type="term" value="F:zinc ion binding"/>
    <property type="evidence" value="ECO:0007669"/>
    <property type="project" value="InterPro"/>
</dbReference>
<dbReference type="NCBIfam" id="NF003089">
    <property type="entry name" value="PRK04016.1"/>
    <property type="match status" value="1"/>
</dbReference>
<dbReference type="AlphaFoldDB" id="A0AA39LXU8"/>
<organism evidence="11 12">
    <name type="scientific">Steinernema hermaphroditum</name>
    <dbReference type="NCBI Taxonomy" id="289476"/>
    <lineage>
        <taxon>Eukaryota</taxon>
        <taxon>Metazoa</taxon>
        <taxon>Ecdysozoa</taxon>
        <taxon>Nematoda</taxon>
        <taxon>Chromadorea</taxon>
        <taxon>Rhabditida</taxon>
        <taxon>Tylenchina</taxon>
        <taxon>Panagrolaimomorpha</taxon>
        <taxon>Strongyloidoidea</taxon>
        <taxon>Steinernematidae</taxon>
        <taxon>Steinernema</taxon>
    </lineage>
</organism>
<evidence type="ECO:0000256" key="1">
    <source>
        <dbReference type="ARBA" id="ARBA00004123"/>
    </source>
</evidence>
<dbReference type="Pfam" id="PF01194">
    <property type="entry name" value="RNA_pol_N"/>
    <property type="match status" value="1"/>
</dbReference>
<dbReference type="Proteomes" id="UP001175271">
    <property type="component" value="Unassembled WGS sequence"/>
</dbReference>
<evidence type="ECO:0000313" key="12">
    <source>
        <dbReference type="Proteomes" id="UP001175271"/>
    </source>
</evidence>
<gene>
    <name evidence="11" type="ORF">QR680_006894</name>
</gene>
<evidence type="ECO:0000256" key="2">
    <source>
        <dbReference type="ARBA" id="ARBA00011285"/>
    </source>
</evidence>
<comment type="subcellular location">
    <subcellularLocation>
        <location evidence="1">Nucleus</location>
    </subcellularLocation>
</comment>
<comment type="similarity">
    <text evidence="8">Belongs to the archaeal Rpo10/eukaryotic RPB10 RNA polymerase subunit family.</text>
</comment>
<dbReference type="PANTHER" id="PTHR23431">
    <property type="entry name" value="DNA-DIRECTED RNA POLYMERASES I, II, AND III SUBUNIT RPABC5 FAMILY MEMBER"/>
    <property type="match status" value="1"/>
</dbReference>
<dbReference type="GO" id="GO:0005665">
    <property type="term" value="C:RNA polymerase II, core complex"/>
    <property type="evidence" value="ECO:0007669"/>
    <property type="project" value="TreeGrafter"/>
</dbReference>
<proteinExistence type="inferred from homology"/>
<feature type="compositionally biased region" description="Low complexity" evidence="10">
    <location>
        <begin position="409"/>
        <end position="427"/>
    </location>
</feature>
<keyword evidence="5" id="KW-0479">Metal-binding</keyword>
<dbReference type="GO" id="GO:0005666">
    <property type="term" value="C:RNA polymerase III complex"/>
    <property type="evidence" value="ECO:0007669"/>
    <property type="project" value="TreeGrafter"/>
</dbReference>
<evidence type="ECO:0000256" key="6">
    <source>
        <dbReference type="ARBA" id="ARBA00022833"/>
    </source>
</evidence>
<dbReference type="InterPro" id="IPR020789">
    <property type="entry name" value="RNA_pol_suN_Zn-BS"/>
</dbReference>
<dbReference type="GO" id="GO:0005736">
    <property type="term" value="C:RNA polymerase I complex"/>
    <property type="evidence" value="ECO:0007669"/>
    <property type="project" value="TreeGrafter"/>
</dbReference>
<dbReference type="GO" id="GO:0006360">
    <property type="term" value="P:transcription by RNA polymerase I"/>
    <property type="evidence" value="ECO:0007669"/>
    <property type="project" value="TreeGrafter"/>
</dbReference>
<keyword evidence="4" id="KW-0240">DNA-directed RNA polymerase</keyword>